<keyword evidence="1" id="KW-0444">Lipid biosynthesis</keyword>
<dbReference type="Gene3D" id="3.30.9.10">
    <property type="entry name" value="D-Amino Acid Oxidase, subunit A, domain 2"/>
    <property type="match status" value="1"/>
</dbReference>
<dbReference type="InterPro" id="IPR036188">
    <property type="entry name" value="FAD/NAD-bd_sf"/>
</dbReference>
<dbReference type="GO" id="GO:0016628">
    <property type="term" value="F:oxidoreductase activity, acting on the CH-CH group of donors, NAD or NADP as acceptor"/>
    <property type="evidence" value="ECO:0007669"/>
    <property type="project" value="InterPro"/>
</dbReference>
<proteinExistence type="predicted"/>
<evidence type="ECO:0000256" key="6">
    <source>
        <dbReference type="ARBA" id="ARBA00023264"/>
    </source>
</evidence>
<dbReference type="InterPro" id="IPR050407">
    <property type="entry name" value="Geranylgeranyl_reductase"/>
</dbReference>
<feature type="domain" description="Digeranylgeranylglycerophospholipid reductase catalytic" evidence="7">
    <location>
        <begin position="178"/>
        <end position="229"/>
    </location>
</feature>
<dbReference type="Pfam" id="PF13450">
    <property type="entry name" value="NAD_binding_8"/>
    <property type="match status" value="1"/>
</dbReference>
<dbReference type="SUPFAM" id="SSF51905">
    <property type="entry name" value="FAD/NAD(P)-binding domain"/>
    <property type="match status" value="1"/>
</dbReference>
<keyword evidence="5" id="KW-0594">Phospholipid biosynthesis</keyword>
<dbReference type="EMBL" id="OJIN01000173">
    <property type="protein sequence ID" value="SPD74731.1"/>
    <property type="molecule type" value="Genomic_DNA"/>
</dbReference>
<sequence length="355" mass="38952">MNRDSSYDLVVVGAGPAGLMAAETASSQGIRTLVIEKKSTIGLPVRCAGYVPRLQIRGFDFDKRCIIQHVDKMITYTPWGEVVETKAPGYLIERGLFDKSLALSAISKGADIMIKTRFRHLFEGGVILKKAKEEIRIKAKVIVGADGPVSTVGEEIGKRNVAFISAAQCEVLLNHPLEVTEVYFDSQYTGGYAWLFPRGKTAYVGVGIRLDIAHRPENALKHFVNLLSQAGRIRKNSTVGYTCGLIPVGGYLDGTLKENVLLVGDAAGQTDAITGAGIPQAVICGKIAGDVAAKAIKENDLMILGEYEKRWKDLFGKSLNRAFEKRKLLDTSWKDEELDIIIKKTWVAFDAYWRG</sequence>
<dbReference type="Gene3D" id="3.50.50.60">
    <property type="entry name" value="FAD/NAD(P)-binding domain"/>
    <property type="match status" value="1"/>
</dbReference>
<reference evidence="8" key="1">
    <citation type="submission" date="2018-01" db="EMBL/GenBank/DDBJ databases">
        <authorList>
            <person name="Regsiter A."/>
            <person name="William W."/>
        </authorList>
    </citation>
    <scope>NUCLEOTIDE SEQUENCE</scope>
    <source>
        <strain evidence="8">TRIP AH-1</strain>
    </source>
</reference>
<evidence type="ECO:0000259" key="7">
    <source>
        <dbReference type="Pfam" id="PF22578"/>
    </source>
</evidence>
<evidence type="ECO:0000256" key="5">
    <source>
        <dbReference type="ARBA" id="ARBA00023209"/>
    </source>
</evidence>
<dbReference type="NCBIfam" id="TIGR02032">
    <property type="entry name" value="GG-red-SF"/>
    <property type="match status" value="1"/>
</dbReference>
<evidence type="ECO:0000256" key="4">
    <source>
        <dbReference type="ARBA" id="ARBA00023098"/>
    </source>
</evidence>
<evidence type="ECO:0000313" key="8">
    <source>
        <dbReference type="EMBL" id="SPD74731.1"/>
    </source>
</evidence>
<keyword evidence="2" id="KW-0285">Flavoprotein</keyword>
<evidence type="ECO:0000256" key="1">
    <source>
        <dbReference type="ARBA" id="ARBA00022516"/>
    </source>
</evidence>
<dbReference type="PANTHER" id="PTHR42685:SF18">
    <property type="entry name" value="DIGERANYLGERANYLGLYCEROPHOSPHOLIPID REDUCTASE"/>
    <property type="match status" value="1"/>
</dbReference>
<dbReference type="AlphaFoldDB" id="A0A445MZG0"/>
<dbReference type="PANTHER" id="PTHR42685">
    <property type="entry name" value="GERANYLGERANYL DIPHOSPHATE REDUCTASE"/>
    <property type="match status" value="1"/>
</dbReference>
<gene>
    <name evidence="8" type="ORF">PITCH_A320004</name>
</gene>
<dbReference type="PRINTS" id="PR00420">
    <property type="entry name" value="RNGMNOXGNASE"/>
</dbReference>
<dbReference type="EC" id="1.3.1.-" evidence="8"/>
<protein>
    <submittedName>
        <fullName evidence="8">Digeranylgeranylglycerophospholipid reductase</fullName>
        <ecNumber evidence="8">1.3.1.-</ecNumber>
    </submittedName>
</protein>
<evidence type="ECO:0000256" key="3">
    <source>
        <dbReference type="ARBA" id="ARBA00023002"/>
    </source>
</evidence>
<dbReference type="GO" id="GO:0008654">
    <property type="term" value="P:phospholipid biosynthetic process"/>
    <property type="evidence" value="ECO:0007669"/>
    <property type="project" value="UniProtKB-KW"/>
</dbReference>
<dbReference type="InterPro" id="IPR054715">
    <property type="entry name" value="GGR_cat"/>
</dbReference>
<accession>A0A445MZG0</accession>
<keyword evidence="3 8" id="KW-0560">Oxidoreductase</keyword>
<keyword evidence="4" id="KW-0443">Lipid metabolism</keyword>
<evidence type="ECO:0000256" key="2">
    <source>
        <dbReference type="ARBA" id="ARBA00022630"/>
    </source>
</evidence>
<name>A0A445MZG0_9BACT</name>
<organism evidence="8">
    <name type="scientific">uncultured Desulfobacterium sp</name>
    <dbReference type="NCBI Taxonomy" id="201089"/>
    <lineage>
        <taxon>Bacteria</taxon>
        <taxon>Pseudomonadati</taxon>
        <taxon>Thermodesulfobacteriota</taxon>
        <taxon>Desulfobacteria</taxon>
        <taxon>Desulfobacterales</taxon>
        <taxon>Desulfobacteriaceae</taxon>
        <taxon>Desulfobacterium</taxon>
        <taxon>environmental samples</taxon>
    </lineage>
</organism>
<keyword evidence="6" id="KW-1208">Phospholipid metabolism</keyword>
<dbReference type="Pfam" id="PF22578">
    <property type="entry name" value="GGR_cat"/>
    <property type="match status" value="1"/>
</dbReference>
<dbReference type="InterPro" id="IPR011777">
    <property type="entry name" value="Geranylgeranyl_Rdtase_fam"/>
</dbReference>